<dbReference type="InterPro" id="IPR036388">
    <property type="entry name" value="WH-like_DNA-bd_sf"/>
</dbReference>
<keyword evidence="3 5" id="KW-0067">ATP-binding</keyword>
<reference evidence="10" key="1">
    <citation type="submission" date="2020-10" db="EMBL/GenBank/DDBJ databases">
        <authorList>
            <person name="Gilroy R."/>
        </authorList>
    </citation>
    <scope>NUCLEOTIDE SEQUENCE</scope>
    <source>
        <strain evidence="10">CHK157-1446</strain>
    </source>
</reference>
<evidence type="ECO:0000256" key="2">
    <source>
        <dbReference type="ARBA" id="ARBA00022741"/>
    </source>
</evidence>
<evidence type="ECO:0000313" key="11">
    <source>
        <dbReference type="Proteomes" id="UP000823982"/>
    </source>
</evidence>
<feature type="transmembrane region" description="Helical" evidence="8">
    <location>
        <begin position="62"/>
        <end position="86"/>
    </location>
</feature>
<feature type="transmembrane region" description="Helical" evidence="8">
    <location>
        <begin position="32"/>
        <end position="50"/>
    </location>
</feature>
<dbReference type="Gene3D" id="3.30.980.40">
    <property type="match status" value="1"/>
</dbReference>
<dbReference type="InterPro" id="IPR027417">
    <property type="entry name" value="P-loop_NTPase"/>
</dbReference>
<dbReference type="AlphaFoldDB" id="A0A9D1JHH8"/>
<feature type="compositionally biased region" description="Basic and acidic residues" evidence="7">
    <location>
        <begin position="262"/>
        <end position="272"/>
    </location>
</feature>
<evidence type="ECO:0000256" key="6">
    <source>
        <dbReference type="SAM" id="Coils"/>
    </source>
</evidence>
<dbReference type="Gene3D" id="3.40.50.300">
    <property type="entry name" value="P-loop containing nucleotide triphosphate hydrolases"/>
    <property type="match status" value="1"/>
</dbReference>
<feature type="transmembrane region" description="Helical" evidence="8">
    <location>
        <begin position="162"/>
        <end position="183"/>
    </location>
</feature>
<feature type="compositionally biased region" description="Polar residues" evidence="7">
    <location>
        <begin position="290"/>
        <end position="300"/>
    </location>
</feature>
<feature type="compositionally biased region" description="Low complexity" evidence="7">
    <location>
        <begin position="1"/>
        <end position="15"/>
    </location>
</feature>
<feature type="region of interest" description="Disordered" evidence="7">
    <location>
        <begin position="257"/>
        <end position="306"/>
    </location>
</feature>
<dbReference type="InterPro" id="IPR041027">
    <property type="entry name" value="FtsK_alpha"/>
</dbReference>
<evidence type="ECO:0000256" key="3">
    <source>
        <dbReference type="ARBA" id="ARBA00022840"/>
    </source>
</evidence>
<dbReference type="PROSITE" id="PS50901">
    <property type="entry name" value="FTSK"/>
    <property type="match status" value="1"/>
</dbReference>
<name>A0A9D1JHH8_9FIRM</name>
<dbReference type="Pfam" id="PF01580">
    <property type="entry name" value="FtsK_SpoIIIE"/>
    <property type="match status" value="1"/>
</dbReference>
<dbReference type="InterPro" id="IPR002543">
    <property type="entry name" value="FtsK_dom"/>
</dbReference>
<dbReference type="GO" id="GO:0003677">
    <property type="term" value="F:DNA binding"/>
    <property type="evidence" value="ECO:0007669"/>
    <property type="project" value="UniProtKB-KW"/>
</dbReference>
<keyword evidence="8" id="KW-0812">Transmembrane</keyword>
<feature type="coiled-coil region" evidence="6">
    <location>
        <begin position="208"/>
        <end position="244"/>
    </location>
</feature>
<feature type="domain" description="FtsK" evidence="9">
    <location>
        <begin position="476"/>
        <end position="668"/>
    </location>
</feature>
<gene>
    <name evidence="10" type="ORF">IAD01_02720</name>
</gene>
<feature type="transmembrane region" description="Helical" evidence="8">
    <location>
        <begin position="98"/>
        <end position="118"/>
    </location>
</feature>
<keyword evidence="8" id="KW-0472">Membrane</keyword>
<evidence type="ECO:0000313" key="10">
    <source>
        <dbReference type="EMBL" id="HIS24298.1"/>
    </source>
</evidence>
<dbReference type="Proteomes" id="UP000823982">
    <property type="component" value="Unassembled WGS sequence"/>
</dbReference>
<comment type="similarity">
    <text evidence="1">Belongs to the FtsK/SpoIIIE/SftA family.</text>
</comment>
<dbReference type="GO" id="GO:0016020">
    <property type="term" value="C:membrane"/>
    <property type="evidence" value="ECO:0007669"/>
    <property type="project" value="UniProtKB-SubCell"/>
</dbReference>
<dbReference type="PANTHER" id="PTHR22683">
    <property type="entry name" value="SPORULATION PROTEIN RELATED"/>
    <property type="match status" value="1"/>
</dbReference>
<reference evidence="10" key="2">
    <citation type="journal article" date="2021" name="PeerJ">
        <title>Extensive microbial diversity within the chicken gut microbiome revealed by metagenomics and culture.</title>
        <authorList>
            <person name="Gilroy R."/>
            <person name="Ravi A."/>
            <person name="Getino M."/>
            <person name="Pursley I."/>
            <person name="Horton D.L."/>
            <person name="Alikhan N.F."/>
            <person name="Baker D."/>
            <person name="Gharbi K."/>
            <person name="Hall N."/>
            <person name="Watson M."/>
            <person name="Adriaenssens E.M."/>
            <person name="Foster-Nyarko E."/>
            <person name="Jarju S."/>
            <person name="Secka A."/>
            <person name="Antonio M."/>
            <person name="Oren A."/>
            <person name="Chaudhuri R.R."/>
            <person name="La Ragione R."/>
            <person name="Hildebrand F."/>
            <person name="Pallen M.J."/>
        </authorList>
    </citation>
    <scope>NUCLEOTIDE SEQUENCE</scope>
    <source>
        <strain evidence="10">CHK157-1446</strain>
    </source>
</reference>
<protein>
    <submittedName>
        <fullName evidence="10">DNA translocase FtsK</fullName>
    </submittedName>
</protein>
<keyword evidence="4" id="KW-0238">DNA-binding</keyword>
<evidence type="ECO:0000256" key="4">
    <source>
        <dbReference type="ARBA" id="ARBA00023125"/>
    </source>
</evidence>
<accession>A0A9D1JHH8</accession>
<dbReference type="Gene3D" id="1.10.10.10">
    <property type="entry name" value="Winged helix-like DNA-binding domain superfamily/Winged helix DNA-binding domain"/>
    <property type="match status" value="1"/>
</dbReference>
<dbReference type="PANTHER" id="PTHR22683:SF41">
    <property type="entry name" value="DNA TRANSLOCASE FTSK"/>
    <property type="match status" value="1"/>
</dbReference>
<dbReference type="Pfam" id="PF17854">
    <property type="entry name" value="FtsK_alpha"/>
    <property type="match status" value="1"/>
</dbReference>
<evidence type="ECO:0000256" key="7">
    <source>
        <dbReference type="SAM" id="MobiDB-lite"/>
    </source>
</evidence>
<dbReference type="EMBL" id="DVIR01000029">
    <property type="protein sequence ID" value="HIS24298.1"/>
    <property type="molecule type" value="Genomic_DNA"/>
</dbReference>
<dbReference type="InterPro" id="IPR018541">
    <property type="entry name" value="Ftsk_gamma"/>
</dbReference>
<dbReference type="SMART" id="SM00843">
    <property type="entry name" value="Ftsk_gamma"/>
    <property type="match status" value="1"/>
</dbReference>
<feature type="region of interest" description="Disordered" evidence="7">
    <location>
        <begin position="1"/>
        <end position="22"/>
    </location>
</feature>
<organism evidence="10 11">
    <name type="scientific">Candidatus Faeciplasma gallinarum</name>
    <dbReference type="NCBI Taxonomy" id="2840799"/>
    <lineage>
        <taxon>Bacteria</taxon>
        <taxon>Bacillati</taxon>
        <taxon>Bacillota</taxon>
        <taxon>Clostridia</taxon>
        <taxon>Eubacteriales</taxon>
        <taxon>Oscillospiraceae</taxon>
        <taxon>Oscillospiraceae incertae sedis</taxon>
        <taxon>Candidatus Faeciplasma</taxon>
    </lineage>
</organism>
<dbReference type="GO" id="GO:0005524">
    <property type="term" value="F:ATP binding"/>
    <property type="evidence" value="ECO:0007669"/>
    <property type="project" value="UniProtKB-UniRule"/>
</dbReference>
<dbReference type="InterPro" id="IPR050206">
    <property type="entry name" value="FtsK/SpoIIIE/SftA"/>
</dbReference>
<comment type="caution">
    <text evidence="10">The sequence shown here is derived from an EMBL/GenBank/DDBJ whole genome shotgun (WGS) entry which is preliminary data.</text>
</comment>
<dbReference type="SUPFAM" id="SSF46785">
    <property type="entry name" value="Winged helix' DNA-binding domain"/>
    <property type="match status" value="1"/>
</dbReference>
<evidence type="ECO:0000256" key="1">
    <source>
        <dbReference type="ARBA" id="ARBA00006474"/>
    </source>
</evidence>
<evidence type="ECO:0000256" key="5">
    <source>
        <dbReference type="PROSITE-ProRule" id="PRU00289"/>
    </source>
</evidence>
<keyword evidence="6" id="KW-0175">Coiled coil</keyword>
<sequence>MPQKTTTKKSSSASRKTTKAVSEERRLHRNRMWSTVLFIIGIFLIFVTWLKGEALWSSMQSVLWGLFGVSAAFLSPVVIYVAIMLALDKSKRAVLSKLIQGFMLIMLVSPLFELIYSFKSGTQAFSGGDFNDIITALYQNGSANRQGGGALSIFIGGGLSALFGNVGAFIVIILLIVLFVMLLTNVTPVDIWNSIAGTTKKIRTSIDESSEEAALRRLEREKQAAEAKAEQEKLEQKKKEERSERIDIAKFVTDDMPAPAEVAEKSRKLEKEKKKKRERMPADFIPADKPQQSEPVQSTEAADAEQPATVIESNTVNPIYVDKDGQTTLIEMGDASVSDYAAPPIDLLNKPERSISADDVRLETDKNSETLVQTLKSFGVSTRVVGIHRGPSVTRYELQPAAGVKVSRITNLVDDIALNLAASGVRIEAPIPGKAAVGIELANKVRETVCMRDVIDSDEFRNASGKLCFPVGKDVEGKIVMGDISKMPHMLIAGTTGSGKSVFTNSIIMSVLYNASPDEVKLILVDPKKVEFPVYNGIPHLLIPVVTDVKKAAGALGWAVTEMLKRYKLFEDNAVKDLNDYNNLAKDSEELKPLPKILIIVDELADLMMAAPKEVEDSICRLAQLARAAGMHLVIATQSPRVDIVTGLIKANIPSRVALRVSNQIDSRVILDEGGAEKLLGNGDLLYKPVGADKPLRVQGSFVATNEIKRVVDYLKAQSSSQYDEEVATEIEKHIPVPKGEKPHGAEDDSSGAHDDMTERAIDAVVEAGQASTSYLQRKLKLGYARAARIMDELEQMGIVGPADGAKPREVRLTKAQLLERRAYMQTPSERQSGNGGE</sequence>
<dbReference type="SUPFAM" id="SSF52540">
    <property type="entry name" value="P-loop containing nucleoside triphosphate hydrolases"/>
    <property type="match status" value="1"/>
</dbReference>
<dbReference type="CDD" id="cd01127">
    <property type="entry name" value="TrwB_TraG_TraD_VirD4"/>
    <property type="match status" value="1"/>
</dbReference>
<keyword evidence="8" id="KW-1133">Transmembrane helix</keyword>
<keyword evidence="2 5" id="KW-0547">Nucleotide-binding</keyword>
<proteinExistence type="inferred from homology"/>
<feature type="binding site" evidence="5">
    <location>
        <begin position="494"/>
        <end position="501"/>
    </location>
    <ligand>
        <name>ATP</name>
        <dbReference type="ChEBI" id="CHEBI:30616"/>
    </ligand>
</feature>
<dbReference type="Pfam" id="PF09397">
    <property type="entry name" value="FtsK_gamma"/>
    <property type="match status" value="1"/>
</dbReference>
<evidence type="ECO:0000259" key="9">
    <source>
        <dbReference type="PROSITE" id="PS50901"/>
    </source>
</evidence>
<evidence type="ECO:0000256" key="8">
    <source>
        <dbReference type="SAM" id="Phobius"/>
    </source>
</evidence>
<dbReference type="InterPro" id="IPR036390">
    <property type="entry name" value="WH_DNA-bd_sf"/>
</dbReference>